<evidence type="ECO:0000313" key="2">
    <source>
        <dbReference type="EMBL" id="GBP83289.1"/>
    </source>
</evidence>
<evidence type="ECO:0000256" key="1">
    <source>
        <dbReference type="SAM" id="MobiDB-lite"/>
    </source>
</evidence>
<evidence type="ECO:0000313" key="3">
    <source>
        <dbReference type="Proteomes" id="UP000299102"/>
    </source>
</evidence>
<organism evidence="2 3">
    <name type="scientific">Eumeta variegata</name>
    <name type="common">Bagworm moth</name>
    <name type="synonym">Eumeta japonica</name>
    <dbReference type="NCBI Taxonomy" id="151549"/>
    <lineage>
        <taxon>Eukaryota</taxon>
        <taxon>Metazoa</taxon>
        <taxon>Ecdysozoa</taxon>
        <taxon>Arthropoda</taxon>
        <taxon>Hexapoda</taxon>
        <taxon>Insecta</taxon>
        <taxon>Pterygota</taxon>
        <taxon>Neoptera</taxon>
        <taxon>Endopterygota</taxon>
        <taxon>Lepidoptera</taxon>
        <taxon>Glossata</taxon>
        <taxon>Ditrysia</taxon>
        <taxon>Tineoidea</taxon>
        <taxon>Psychidae</taxon>
        <taxon>Oiketicinae</taxon>
        <taxon>Eumeta</taxon>
    </lineage>
</organism>
<dbReference type="Proteomes" id="UP000299102">
    <property type="component" value="Unassembled WGS sequence"/>
</dbReference>
<gene>
    <name evidence="2" type="ORF">EVAR_66025_1</name>
</gene>
<accession>A0A4C1Z8Q2</accession>
<dbReference type="EMBL" id="BGZK01001613">
    <property type="protein sequence ID" value="GBP83289.1"/>
    <property type="molecule type" value="Genomic_DNA"/>
</dbReference>
<reference evidence="2 3" key="1">
    <citation type="journal article" date="2019" name="Commun. Biol.">
        <title>The bagworm genome reveals a unique fibroin gene that provides high tensile strength.</title>
        <authorList>
            <person name="Kono N."/>
            <person name="Nakamura H."/>
            <person name="Ohtoshi R."/>
            <person name="Tomita M."/>
            <person name="Numata K."/>
            <person name="Arakawa K."/>
        </authorList>
    </citation>
    <scope>NUCLEOTIDE SEQUENCE [LARGE SCALE GENOMIC DNA]</scope>
</reference>
<feature type="region of interest" description="Disordered" evidence="1">
    <location>
        <begin position="33"/>
        <end position="66"/>
    </location>
</feature>
<comment type="caution">
    <text evidence="2">The sequence shown here is derived from an EMBL/GenBank/DDBJ whole genome shotgun (WGS) entry which is preliminary data.</text>
</comment>
<feature type="compositionally biased region" description="Basic and acidic residues" evidence="1">
    <location>
        <begin position="34"/>
        <end position="45"/>
    </location>
</feature>
<keyword evidence="3" id="KW-1185">Reference proteome</keyword>
<dbReference type="AlphaFoldDB" id="A0A4C1Z8Q2"/>
<name>A0A4C1Z8Q2_EUMVA</name>
<proteinExistence type="predicted"/>
<protein>
    <submittedName>
        <fullName evidence="2">Uncharacterized protein</fullName>
    </submittedName>
</protein>
<sequence>MQALDNLYFPYPEIGSFRLDCGDEVRQPSRLVPRRGETRTGDVRFADASLVNNDRPASSRAGGVAG</sequence>